<dbReference type="PANTHER" id="PTHR24260">
    <property type="match status" value="1"/>
</dbReference>
<dbReference type="SUPFAM" id="SSF50494">
    <property type="entry name" value="Trypsin-like serine proteases"/>
    <property type="match status" value="1"/>
</dbReference>
<evidence type="ECO:0000313" key="3">
    <source>
        <dbReference type="EMBL" id="OLY80102.1"/>
    </source>
</evidence>
<accession>A0A1R0GT77</accession>
<dbReference type="EMBL" id="LSSL01006928">
    <property type="protein sequence ID" value="OLY78233.1"/>
    <property type="molecule type" value="Genomic_DNA"/>
</dbReference>
<name>A0A1R0GT77_9FUNG</name>
<keyword evidence="4" id="KW-1185">Reference proteome</keyword>
<dbReference type="InterPro" id="IPR009003">
    <property type="entry name" value="Peptidase_S1_PA"/>
</dbReference>
<dbReference type="AlphaFoldDB" id="A0A1R0GT77"/>
<comment type="caution">
    <text evidence="3">The sequence shown here is derived from an EMBL/GenBank/DDBJ whole genome shotgun (WGS) entry which is preliminary data.</text>
</comment>
<reference evidence="3 4" key="1">
    <citation type="journal article" date="2016" name="Mol. Biol. Evol.">
        <title>Genome-Wide Survey of Gut Fungi (Harpellales) Reveals the First Horizontally Transferred Ubiquitin Gene from a Mosquito Host.</title>
        <authorList>
            <person name="Wang Y."/>
            <person name="White M.M."/>
            <person name="Kvist S."/>
            <person name="Moncalvo J.M."/>
        </authorList>
    </citation>
    <scope>NUCLEOTIDE SEQUENCE [LARGE SCALE GENOMIC DNA]</scope>
    <source>
        <strain evidence="3 4">ALG-7-W6</strain>
    </source>
</reference>
<evidence type="ECO:0000313" key="2">
    <source>
        <dbReference type="EMBL" id="OLY78233.1"/>
    </source>
</evidence>
<dbReference type="InterPro" id="IPR043504">
    <property type="entry name" value="Peptidase_S1_PA_chymotrypsin"/>
</dbReference>
<gene>
    <name evidence="3" type="ORF">AYI68_g5810</name>
    <name evidence="2" type="ORF">AYI68_g7722</name>
</gene>
<dbReference type="InterPro" id="IPR001254">
    <property type="entry name" value="Trypsin_dom"/>
</dbReference>
<dbReference type="Gene3D" id="2.40.10.10">
    <property type="entry name" value="Trypsin-like serine proteases"/>
    <property type="match status" value="1"/>
</dbReference>
<proteinExistence type="predicted"/>
<evidence type="ECO:0000313" key="4">
    <source>
        <dbReference type="Proteomes" id="UP000187455"/>
    </source>
</evidence>
<dbReference type="OrthoDB" id="76453at2759"/>
<dbReference type="GO" id="GO:0004252">
    <property type="term" value="F:serine-type endopeptidase activity"/>
    <property type="evidence" value="ECO:0007669"/>
    <property type="project" value="InterPro"/>
</dbReference>
<feature type="domain" description="Peptidase S1" evidence="1">
    <location>
        <begin position="1"/>
        <end position="198"/>
    </location>
</feature>
<dbReference type="GO" id="GO:0006508">
    <property type="term" value="P:proteolysis"/>
    <property type="evidence" value="ECO:0007669"/>
    <property type="project" value="InterPro"/>
</dbReference>
<sequence>MTVLTAASCFEYQGAKADIKDVCVKFNGIYEKKVETIPVESLVIHQLFNPKTYENDLAILKLSSKRKGSDDFLKVDKFDFSNIGEVNVVGYGFRKGAGNDSEIRSVKPFIYYANKPERCLEYDTLGKGYCYVIKDSDGPCHGDLGGPLLSLDKHKTEILGIYSHFSSFVDINSCGKKGDFIHFSLLSKHVDWIKLNSAQKEKAFLTENKSLVAENTAMNTLNDSLSTLNNALIAENKLLISEFKVLIDENKGLVSEMKNLISENKFLVAEIKALISRSNALITENKALVPVNKASIAEKKADVNKNKSVASENKIVPAGNKVVNNEDKNLIPAKTALITENESMTTRNKAYNLSNIFYLPFE</sequence>
<dbReference type="STRING" id="133383.A0A1R0GT77"/>
<dbReference type="PROSITE" id="PS50240">
    <property type="entry name" value="TRYPSIN_DOM"/>
    <property type="match status" value="1"/>
</dbReference>
<dbReference type="EMBL" id="LSSL01003774">
    <property type="protein sequence ID" value="OLY80102.1"/>
    <property type="molecule type" value="Genomic_DNA"/>
</dbReference>
<evidence type="ECO:0000259" key="1">
    <source>
        <dbReference type="PROSITE" id="PS50240"/>
    </source>
</evidence>
<reference evidence="3" key="2">
    <citation type="submission" date="2017-01" db="EMBL/GenBank/DDBJ databases">
        <authorList>
            <person name="Mah S.A."/>
            <person name="Swanson W.J."/>
            <person name="Moy G.W."/>
            <person name="Vacquier V.D."/>
        </authorList>
    </citation>
    <scope>NUCLEOTIDE SEQUENCE</scope>
    <source>
        <strain evidence="3">ALG-7-W6</strain>
    </source>
</reference>
<dbReference type="InterPro" id="IPR051333">
    <property type="entry name" value="CLIP_Serine_Protease"/>
</dbReference>
<organism evidence="3 4">
    <name type="scientific">Smittium mucronatum</name>
    <dbReference type="NCBI Taxonomy" id="133383"/>
    <lineage>
        <taxon>Eukaryota</taxon>
        <taxon>Fungi</taxon>
        <taxon>Fungi incertae sedis</taxon>
        <taxon>Zoopagomycota</taxon>
        <taxon>Kickxellomycotina</taxon>
        <taxon>Harpellomycetes</taxon>
        <taxon>Harpellales</taxon>
        <taxon>Legeriomycetaceae</taxon>
        <taxon>Smittium</taxon>
    </lineage>
</organism>
<dbReference type="PANTHER" id="PTHR24260:SF136">
    <property type="entry name" value="GH08193P-RELATED"/>
    <property type="match status" value="1"/>
</dbReference>
<protein>
    <submittedName>
        <fullName evidence="3">M protein, serotype 6</fullName>
    </submittedName>
</protein>
<dbReference type="Pfam" id="PF00089">
    <property type="entry name" value="Trypsin"/>
    <property type="match status" value="1"/>
</dbReference>
<dbReference type="Proteomes" id="UP000187455">
    <property type="component" value="Unassembled WGS sequence"/>
</dbReference>